<dbReference type="GO" id="GO:0006790">
    <property type="term" value="P:sulfur compound metabolic process"/>
    <property type="evidence" value="ECO:0007669"/>
    <property type="project" value="TreeGrafter"/>
</dbReference>
<comment type="caution">
    <text evidence="5">The sequence shown here is derived from an EMBL/GenBank/DDBJ whole genome shotgun (WGS) entry which is preliminary data.</text>
</comment>
<dbReference type="Pfam" id="PF01230">
    <property type="entry name" value="HIT"/>
    <property type="match status" value="1"/>
</dbReference>
<gene>
    <name evidence="5" type="ORF">HNQ40_003273</name>
</gene>
<proteinExistence type="predicted"/>
<dbReference type="PANTHER" id="PTHR47670">
    <property type="entry name" value="ADENYLYLSULFATASE HINT3"/>
    <property type="match status" value="1"/>
</dbReference>
<reference evidence="5 6" key="1">
    <citation type="submission" date="2020-08" db="EMBL/GenBank/DDBJ databases">
        <title>Genomic Encyclopedia of Type Strains, Phase IV (KMG-IV): sequencing the most valuable type-strain genomes for metagenomic binning, comparative biology and taxonomic classification.</title>
        <authorList>
            <person name="Goeker M."/>
        </authorList>
    </citation>
    <scope>NUCLEOTIDE SEQUENCE [LARGE SCALE GENOMIC DNA]</scope>
    <source>
        <strain evidence="5 6">DSM 103725</strain>
    </source>
</reference>
<dbReference type="InterPro" id="IPR036265">
    <property type="entry name" value="HIT-like_sf"/>
</dbReference>
<dbReference type="PANTHER" id="PTHR47670:SF1">
    <property type="entry name" value="ADENYLYLSULFATASE HINT3"/>
    <property type="match status" value="1"/>
</dbReference>
<evidence type="ECO:0000256" key="2">
    <source>
        <dbReference type="PIRSR" id="PIRSR601310-3"/>
    </source>
</evidence>
<protein>
    <submittedName>
        <fullName evidence="5">Histidine triad (HIT) family protein</fullName>
    </submittedName>
</protein>
<dbReference type="EMBL" id="JACHGY010000001">
    <property type="protein sequence ID" value="MBB6431467.1"/>
    <property type="molecule type" value="Genomic_DNA"/>
</dbReference>
<dbReference type="GO" id="GO:0009150">
    <property type="term" value="P:purine ribonucleotide metabolic process"/>
    <property type="evidence" value="ECO:0007669"/>
    <property type="project" value="TreeGrafter"/>
</dbReference>
<dbReference type="PROSITE" id="PS00892">
    <property type="entry name" value="HIT_1"/>
    <property type="match status" value="1"/>
</dbReference>
<feature type="domain" description="HIT" evidence="4">
    <location>
        <begin position="3"/>
        <end position="110"/>
    </location>
</feature>
<evidence type="ECO:0000259" key="4">
    <source>
        <dbReference type="PROSITE" id="PS51084"/>
    </source>
</evidence>
<evidence type="ECO:0000313" key="5">
    <source>
        <dbReference type="EMBL" id="MBB6431467.1"/>
    </source>
</evidence>
<dbReference type="Proteomes" id="UP000541810">
    <property type="component" value="Unassembled WGS sequence"/>
</dbReference>
<dbReference type="InterPro" id="IPR011146">
    <property type="entry name" value="HIT-like"/>
</dbReference>
<dbReference type="GO" id="GO:0047627">
    <property type="term" value="F:adenylylsulfatase activity"/>
    <property type="evidence" value="ECO:0007669"/>
    <property type="project" value="TreeGrafter"/>
</dbReference>
<dbReference type="SUPFAM" id="SSF54197">
    <property type="entry name" value="HIT-like"/>
    <property type="match status" value="1"/>
</dbReference>
<name>A0A7X0H9A3_9BACT</name>
<dbReference type="InterPro" id="IPR039384">
    <property type="entry name" value="HINT"/>
</dbReference>
<evidence type="ECO:0000256" key="1">
    <source>
        <dbReference type="PIRSR" id="PIRSR601310-1"/>
    </source>
</evidence>
<keyword evidence="6" id="KW-1185">Reference proteome</keyword>
<dbReference type="CDD" id="cd01277">
    <property type="entry name" value="HINT_subgroup"/>
    <property type="match status" value="1"/>
</dbReference>
<dbReference type="InterPro" id="IPR019808">
    <property type="entry name" value="Histidine_triad_CS"/>
</dbReference>
<dbReference type="PROSITE" id="PS51084">
    <property type="entry name" value="HIT_2"/>
    <property type="match status" value="1"/>
</dbReference>
<sequence>MSIFEKIVAGEIPCHRIYEDEHVLAFLDIGPLSRGHCLLIPKVCYVELGEMPAEVGAALGRVMPRLCSAVKAATGCDGVNVLQNNGGAAGQVVMHVHFHFIPRYTAKSPHAGLEFNWPAGQLSDEDAADLKAKIVAALGSA</sequence>
<dbReference type="PRINTS" id="PR00332">
    <property type="entry name" value="HISTRIAD"/>
</dbReference>
<evidence type="ECO:0000256" key="3">
    <source>
        <dbReference type="PROSITE-ProRule" id="PRU00464"/>
    </source>
</evidence>
<evidence type="ECO:0000313" key="6">
    <source>
        <dbReference type="Proteomes" id="UP000541810"/>
    </source>
</evidence>
<organism evidence="5 6">
    <name type="scientific">Algisphaera agarilytica</name>
    <dbReference type="NCBI Taxonomy" id="1385975"/>
    <lineage>
        <taxon>Bacteria</taxon>
        <taxon>Pseudomonadati</taxon>
        <taxon>Planctomycetota</taxon>
        <taxon>Phycisphaerae</taxon>
        <taxon>Phycisphaerales</taxon>
        <taxon>Phycisphaeraceae</taxon>
        <taxon>Algisphaera</taxon>
    </lineage>
</organism>
<dbReference type="Gene3D" id="3.30.428.10">
    <property type="entry name" value="HIT-like"/>
    <property type="match status" value="1"/>
</dbReference>
<accession>A0A7X0H9A3</accession>
<dbReference type="AlphaFoldDB" id="A0A7X0H9A3"/>
<dbReference type="InterPro" id="IPR001310">
    <property type="entry name" value="Histidine_triad_HIT"/>
</dbReference>
<feature type="short sequence motif" description="Histidine triad motif" evidence="2 3">
    <location>
        <begin position="95"/>
        <end position="99"/>
    </location>
</feature>
<feature type="active site" description="Tele-AMP-histidine intermediate" evidence="1">
    <location>
        <position position="97"/>
    </location>
</feature>
<dbReference type="RefSeq" id="WP_184678932.1">
    <property type="nucleotide sequence ID" value="NZ_JACHGY010000001.1"/>
</dbReference>